<sequence length="128" mass="14068">MPSAAAEAPCHPFAYKIPTTAVQEAGKAYGEIKDPRIEKANFVGKLLQSGQFNSSIAIDHQITDKGMLQAMNKYLFHSVIVSQDSSQETCAKNKLNNVEEVHQLLRQLTIVKHQMEVSAGGVMTPSRK</sequence>
<evidence type="ECO:0000313" key="1">
    <source>
        <dbReference type="EMBL" id="KNZ54065.1"/>
    </source>
</evidence>
<accession>A0A0L6V1N9</accession>
<reference evidence="1 2" key="1">
    <citation type="submission" date="2015-08" db="EMBL/GenBank/DDBJ databases">
        <title>Next Generation Sequencing and Analysis of the Genome of Puccinia sorghi L Schw, the Causal Agent of Maize Common Rust.</title>
        <authorList>
            <person name="Rochi L."/>
            <person name="Burguener G."/>
            <person name="Darino M."/>
            <person name="Turjanski A."/>
            <person name="Kreff E."/>
            <person name="Dieguez M.J."/>
            <person name="Sacco F."/>
        </authorList>
    </citation>
    <scope>NUCLEOTIDE SEQUENCE [LARGE SCALE GENOMIC DNA]</scope>
    <source>
        <strain evidence="1 2">RO10H11247</strain>
    </source>
</reference>
<gene>
    <name evidence="1" type="ORF">VP01_3055g2</name>
</gene>
<dbReference type="OrthoDB" id="2507394at2759"/>
<protein>
    <submittedName>
        <fullName evidence="1">Uncharacterized protein</fullName>
    </submittedName>
</protein>
<name>A0A0L6V1N9_9BASI</name>
<dbReference type="EMBL" id="LAVV01008008">
    <property type="protein sequence ID" value="KNZ54065.1"/>
    <property type="molecule type" value="Genomic_DNA"/>
</dbReference>
<dbReference type="VEuPathDB" id="FungiDB:VP01_3055g2"/>
<dbReference type="AlphaFoldDB" id="A0A0L6V1N9"/>
<organism evidence="1 2">
    <name type="scientific">Puccinia sorghi</name>
    <dbReference type="NCBI Taxonomy" id="27349"/>
    <lineage>
        <taxon>Eukaryota</taxon>
        <taxon>Fungi</taxon>
        <taxon>Dikarya</taxon>
        <taxon>Basidiomycota</taxon>
        <taxon>Pucciniomycotina</taxon>
        <taxon>Pucciniomycetes</taxon>
        <taxon>Pucciniales</taxon>
        <taxon>Pucciniaceae</taxon>
        <taxon>Puccinia</taxon>
    </lineage>
</organism>
<keyword evidence="2" id="KW-1185">Reference proteome</keyword>
<evidence type="ECO:0000313" key="2">
    <source>
        <dbReference type="Proteomes" id="UP000037035"/>
    </source>
</evidence>
<dbReference type="Proteomes" id="UP000037035">
    <property type="component" value="Unassembled WGS sequence"/>
</dbReference>
<dbReference type="STRING" id="27349.A0A0L6V1N9"/>
<proteinExistence type="predicted"/>
<comment type="caution">
    <text evidence="1">The sequence shown here is derived from an EMBL/GenBank/DDBJ whole genome shotgun (WGS) entry which is preliminary data.</text>
</comment>
<dbReference type="InterPro" id="IPR023214">
    <property type="entry name" value="HAD_sf"/>
</dbReference>
<dbReference type="Gene3D" id="3.40.50.1000">
    <property type="entry name" value="HAD superfamily/HAD-like"/>
    <property type="match status" value="1"/>
</dbReference>